<organism evidence="3 4">
    <name type="scientific">Limulus polyphemus</name>
    <name type="common">Atlantic horseshoe crab</name>
    <dbReference type="NCBI Taxonomy" id="6850"/>
    <lineage>
        <taxon>Eukaryota</taxon>
        <taxon>Metazoa</taxon>
        <taxon>Ecdysozoa</taxon>
        <taxon>Arthropoda</taxon>
        <taxon>Chelicerata</taxon>
        <taxon>Merostomata</taxon>
        <taxon>Xiphosura</taxon>
        <taxon>Limulidae</taxon>
        <taxon>Limulus</taxon>
    </lineage>
</organism>
<dbReference type="PANTHER" id="PTHR11142:SF5">
    <property type="entry name" value="TRNA PSEUDOURIDINE(38_39) SYNTHASE"/>
    <property type="match status" value="1"/>
</dbReference>
<gene>
    <name evidence="4" type="primary">LOC106466851</name>
</gene>
<proteinExistence type="predicted"/>
<feature type="coiled-coil region" evidence="2">
    <location>
        <begin position="6"/>
        <end position="33"/>
    </location>
</feature>
<protein>
    <submittedName>
        <fullName evidence="4">tRNA pseudouridine(38/39) synthase-like</fullName>
    </submittedName>
</protein>
<sequence length="147" mass="16985">LSINYFQELISRVTQLQAHVQQLKNIIAKQKTQESKTVNNKPVKSFDFKRYKKRHVALKLLYLGWDYQGFAAQEDTNRTVETQLFNALMKTRLIELRETSNYHRCGRTDKGVSAFSQVISLDLRSNCLEGKGIFEPDGYVEGHKTGE</sequence>
<dbReference type="RefSeq" id="XP_013782608.1">
    <property type="nucleotide sequence ID" value="XM_013927154.2"/>
</dbReference>
<keyword evidence="1" id="KW-0413">Isomerase</keyword>
<evidence type="ECO:0000256" key="2">
    <source>
        <dbReference type="SAM" id="Coils"/>
    </source>
</evidence>
<dbReference type="Gene3D" id="3.30.70.580">
    <property type="entry name" value="Pseudouridine synthase I, catalytic domain, N-terminal subdomain"/>
    <property type="match status" value="1"/>
</dbReference>
<accession>A0ABM1BID6</accession>
<keyword evidence="3" id="KW-1185">Reference proteome</keyword>
<keyword evidence="2" id="KW-0175">Coiled coil</keyword>
<dbReference type="Proteomes" id="UP000694941">
    <property type="component" value="Unplaced"/>
</dbReference>
<dbReference type="InterPro" id="IPR001406">
    <property type="entry name" value="PsdUridine_synth_TruA"/>
</dbReference>
<feature type="non-terminal residue" evidence="4">
    <location>
        <position position="1"/>
    </location>
</feature>
<dbReference type="InterPro" id="IPR020094">
    <property type="entry name" value="TruA/RsuA/RluB/E/F_N"/>
</dbReference>
<dbReference type="GeneID" id="106466851"/>
<evidence type="ECO:0000313" key="3">
    <source>
        <dbReference type="Proteomes" id="UP000694941"/>
    </source>
</evidence>
<reference evidence="4" key="1">
    <citation type="submission" date="2025-08" db="UniProtKB">
        <authorList>
            <consortium name="RefSeq"/>
        </authorList>
    </citation>
    <scope>IDENTIFICATION</scope>
    <source>
        <tissue evidence="4">Muscle</tissue>
    </source>
</reference>
<dbReference type="InterPro" id="IPR020103">
    <property type="entry name" value="PsdUridine_synth_cat_dom_sf"/>
</dbReference>
<dbReference type="SUPFAM" id="SSF55120">
    <property type="entry name" value="Pseudouridine synthase"/>
    <property type="match status" value="1"/>
</dbReference>
<evidence type="ECO:0000256" key="1">
    <source>
        <dbReference type="ARBA" id="ARBA00023235"/>
    </source>
</evidence>
<dbReference type="PANTHER" id="PTHR11142">
    <property type="entry name" value="PSEUDOURIDYLATE SYNTHASE"/>
    <property type="match status" value="1"/>
</dbReference>
<evidence type="ECO:0000313" key="4">
    <source>
        <dbReference type="RefSeq" id="XP_013782608.1"/>
    </source>
</evidence>
<name>A0ABM1BID6_LIMPO</name>